<feature type="transmembrane region" description="Helical" evidence="6">
    <location>
        <begin position="286"/>
        <end position="303"/>
    </location>
</feature>
<dbReference type="PANTHER" id="PTHR22911">
    <property type="entry name" value="ACYL-MALONYL CONDENSING ENZYME-RELATED"/>
    <property type="match status" value="1"/>
</dbReference>
<reference evidence="8 9" key="1">
    <citation type="submission" date="2018-11" db="EMBL/GenBank/DDBJ databases">
        <title>Genome sequence of Saitozyma podzolica DSM 27192.</title>
        <authorList>
            <person name="Aliyu H."/>
            <person name="Gorte O."/>
            <person name="Ochsenreither K."/>
        </authorList>
    </citation>
    <scope>NUCLEOTIDE SEQUENCE [LARGE SCALE GENOMIC DNA]</scope>
    <source>
        <strain evidence="8 9">DSM 27192</strain>
    </source>
</reference>
<evidence type="ECO:0000256" key="6">
    <source>
        <dbReference type="SAM" id="Phobius"/>
    </source>
</evidence>
<evidence type="ECO:0000313" key="8">
    <source>
        <dbReference type="EMBL" id="RSH88591.1"/>
    </source>
</evidence>
<feature type="compositionally biased region" description="Pro residues" evidence="5">
    <location>
        <begin position="30"/>
        <end position="44"/>
    </location>
</feature>
<gene>
    <name evidence="8" type="ORF">EHS25_002818</name>
</gene>
<protein>
    <recommendedName>
        <fullName evidence="7">EamA domain-containing protein</fullName>
    </recommendedName>
</protein>
<dbReference type="AlphaFoldDB" id="A0A427YBQ2"/>
<keyword evidence="3 6" id="KW-1133">Transmembrane helix</keyword>
<organism evidence="8 9">
    <name type="scientific">Saitozyma podzolica</name>
    <dbReference type="NCBI Taxonomy" id="1890683"/>
    <lineage>
        <taxon>Eukaryota</taxon>
        <taxon>Fungi</taxon>
        <taxon>Dikarya</taxon>
        <taxon>Basidiomycota</taxon>
        <taxon>Agaricomycotina</taxon>
        <taxon>Tremellomycetes</taxon>
        <taxon>Tremellales</taxon>
        <taxon>Trimorphomycetaceae</taxon>
        <taxon>Saitozyma</taxon>
    </lineage>
</organism>
<dbReference type="InterPro" id="IPR037185">
    <property type="entry name" value="EmrE-like"/>
</dbReference>
<feature type="compositionally biased region" description="Low complexity" evidence="5">
    <location>
        <begin position="500"/>
        <end position="514"/>
    </location>
</feature>
<evidence type="ECO:0000313" key="9">
    <source>
        <dbReference type="Proteomes" id="UP000279259"/>
    </source>
</evidence>
<evidence type="ECO:0000259" key="7">
    <source>
        <dbReference type="Pfam" id="PF00892"/>
    </source>
</evidence>
<feature type="transmembrane region" description="Helical" evidence="6">
    <location>
        <begin position="369"/>
        <end position="387"/>
    </location>
</feature>
<comment type="subcellular location">
    <subcellularLocation>
        <location evidence="1">Membrane</location>
        <topology evidence="1">Multi-pass membrane protein</topology>
    </subcellularLocation>
</comment>
<dbReference type="InterPro" id="IPR000620">
    <property type="entry name" value="EamA_dom"/>
</dbReference>
<keyword evidence="2 6" id="KW-0812">Transmembrane</keyword>
<dbReference type="SUPFAM" id="SSF103481">
    <property type="entry name" value="Multidrug resistance efflux transporter EmrE"/>
    <property type="match status" value="2"/>
</dbReference>
<dbReference type="STRING" id="1890683.A0A427YBQ2"/>
<feature type="transmembrane region" description="Helical" evidence="6">
    <location>
        <begin position="81"/>
        <end position="101"/>
    </location>
</feature>
<feature type="transmembrane region" description="Helical" evidence="6">
    <location>
        <begin position="254"/>
        <end position="274"/>
    </location>
</feature>
<proteinExistence type="predicted"/>
<feature type="transmembrane region" description="Helical" evidence="6">
    <location>
        <begin position="346"/>
        <end position="363"/>
    </location>
</feature>
<dbReference type="EMBL" id="RSCD01000016">
    <property type="protein sequence ID" value="RSH88591.1"/>
    <property type="molecule type" value="Genomic_DNA"/>
</dbReference>
<comment type="caution">
    <text evidence="8">The sequence shown here is derived from an EMBL/GenBank/DDBJ whole genome shotgun (WGS) entry which is preliminary data.</text>
</comment>
<evidence type="ECO:0000256" key="4">
    <source>
        <dbReference type="ARBA" id="ARBA00023136"/>
    </source>
</evidence>
<dbReference type="GO" id="GO:0016020">
    <property type="term" value="C:membrane"/>
    <property type="evidence" value="ECO:0007669"/>
    <property type="project" value="UniProtKB-SubCell"/>
</dbReference>
<accession>A0A427YBQ2</accession>
<feature type="compositionally biased region" description="Low complexity" evidence="5">
    <location>
        <begin position="1"/>
        <end position="13"/>
    </location>
</feature>
<feature type="transmembrane region" description="Helical" evidence="6">
    <location>
        <begin position="150"/>
        <end position="167"/>
    </location>
</feature>
<feature type="compositionally biased region" description="Basic and acidic residues" evidence="5">
    <location>
        <begin position="441"/>
        <end position="465"/>
    </location>
</feature>
<sequence length="514" mass="55219">MSSVPLSPVTPSRSSRRPPSPGEYITPSRSPSPSPSWSPSPMLNPKPRDNSTATPSKPFAWLASCLPLGLVSFCETNTGLLLVSLSHLFFVLMNITVKYFLSVSGLSALTLILVRMTITALGCIGYLLLTGDPHPFLGPVEMRPLLFARGFFGFWGLFSTYQSYLGLSVSDSVTIQFLSPSFISLLGLLYLNERLSWREPIAGLFCLVGVIFVSRPPFFFGGSGQGTPVEETPAPFPDEGDDAGRQTPERMAGVAWALVAVCCGSFALITIRAIGSRAHALHSMAYFSYLCVAVCAIALIVIPEPFVFVSSLKDFGLIIIIGIFGFLGQMLLTMGLQREKAGRASMAMYLSLFYSLALEYFIFDTVPPMLSFVGAGIIILSALWVALDKPHEEPSITADEETLPFSRTPSPIPPPGQSTRRGELYSYASVPTMEVGSPEDMDGKFARSPEDHEQSSEPVFTRDGDGASPSANARPSASRTASGNGVTTMTRDGRLGVVGSSRPLSRRSSSASAS</sequence>
<feature type="domain" description="EamA" evidence="7">
    <location>
        <begin position="78"/>
        <end position="214"/>
    </location>
</feature>
<feature type="region of interest" description="Disordered" evidence="5">
    <location>
        <begin position="395"/>
        <end position="514"/>
    </location>
</feature>
<evidence type="ECO:0000256" key="2">
    <source>
        <dbReference type="ARBA" id="ARBA00022692"/>
    </source>
</evidence>
<feature type="transmembrane region" description="Helical" evidence="6">
    <location>
        <begin position="107"/>
        <end position="129"/>
    </location>
</feature>
<evidence type="ECO:0000256" key="1">
    <source>
        <dbReference type="ARBA" id="ARBA00004141"/>
    </source>
</evidence>
<evidence type="ECO:0000256" key="3">
    <source>
        <dbReference type="ARBA" id="ARBA00022989"/>
    </source>
</evidence>
<evidence type="ECO:0000256" key="5">
    <source>
        <dbReference type="SAM" id="MobiDB-lite"/>
    </source>
</evidence>
<dbReference type="OrthoDB" id="306876at2759"/>
<feature type="transmembrane region" description="Helical" evidence="6">
    <location>
        <begin position="315"/>
        <end position="334"/>
    </location>
</feature>
<feature type="compositionally biased region" description="Low complexity" evidence="5">
    <location>
        <begin position="467"/>
        <end position="482"/>
    </location>
</feature>
<dbReference type="PANTHER" id="PTHR22911:SF6">
    <property type="entry name" value="SOLUTE CARRIER FAMILY 35 MEMBER G1"/>
    <property type="match status" value="1"/>
</dbReference>
<feature type="domain" description="EamA" evidence="7">
    <location>
        <begin position="252"/>
        <end position="385"/>
    </location>
</feature>
<dbReference type="Proteomes" id="UP000279259">
    <property type="component" value="Unassembled WGS sequence"/>
</dbReference>
<name>A0A427YBQ2_9TREE</name>
<keyword evidence="4 6" id="KW-0472">Membrane</keyword>
<keyword evidence="9" id="KW-1185">Reference proteome</keyword>
<dbReference type="Pfam" id="PF00892">
    <property type="entry name" value="EamA"/>
    <property type="match status" value="2"/>
</dbReference>
<feature type="region of interest" description="Disordered" evidence="5">
    <location>
        <begin position="1"/>
        <end position="52"/>
    </location>
</feature>